<keyword evidence="1" id="KW-0472">Membrane</keyword>
<keyword evidence="3" id="KW-1185">Reference proteome</keyword>
<keyword evidence="1" id="KW-0812">Transmembrane</keyword>
<dbReference type="OrthoDB" id="981402at2"/>
<feature type="transmembrane region" description="Helical" evidence="1">
    <location>
        <begin position="206"/>
        <end position="225"/>
    </location>
</feature>
<evidence type="ECO:0000313" key="2">
    <source>
        <dbReference type="EMBL" id="AFM04829.1"/>
    </source>
</evidence>
<sequence length="466" mass="54485">MLQFFRTYDPFRLLTVLFLLLALRLPLLLDVFFLDIPLLSPILDFMLVGERVADGNAIYKEVFAGIAPFSAWFYAGLDMLFGRSAFGYALVGTGLLFIQAIIFNTLLLRRDFLLDRGYVPAMLYVFFGSISFDYFNVSPVLLSLTFLLLVLREIFTLTENTHDQTLFTIGFYLGIATLFHLPSSIFLFWVSVGLGVFRSTSFRQHLLVLFGFGFPILLLSLYFFWNDSFIDFVVQFISSVSTSPRFYLSIQDFILILASPLLFLVLAILNMFSGRSLTNYQSYCRQMMIFWLLASTFSLLFCKYWLPFQFALFLPPVAFFGTYYLFSIQRKWISELLFLSILSGIGLQLWATRTEIFYPIDYTKAIIKKPSNFNLKNEKIWVFGENHSYYIDNKPVTPYLDWKLTQNRIEELDNYQALLLFYNQIEKEKPQFIIDKEKQLPPLFERIPLLSKKYTTKDSLIYELKK</sequence>
<feature type="transmembrane region" description="Helical" evidence="1">
    <location>
        <begin position="121"/>
        <end position="149"/>
    </location>
</feature>
<feature type="transmembrane region" description="Helical" evidence="1">
    <location>
        <begin position="12"/>
        <end position="36"/>
    </location>
</feature>
<accession>I4ALJ4</accession>
<evidence type="ECO:0008006" key="4">
    <source>
        <dbReference type="Google" id="ProtNLM"/>
    </source>
</evidence>
<proteinExistence type="predicted"/>
<keyword evidence="1" id="KW-1133">Transmembrane helix</keyword>
<organism evidence="2 3">
    <name type="scientific">Bernardetia litoralis (strain ATCC 23117 / DSM 6794 / NBRC 15988 / NCIMB 1366 / Fx l1 / Sio-4)</name>
    <name type="common">Flexibacter litoralis</name>
    <dbReference type="NCBI Taxonomy" id="880071"/>
    <lineage>
        <taxon>Bacteria</taxon>
        <taxon>Pseudomonadati</taxon>
        <taxon>Bacteroidota</taxon>
        <taxon>Cytophagia</taxon>
        <taxon>Cytophagales</taxon>
        <taxon>Bernardetiaceae</taxon>
        <taxon>Bernardetia</taxon>
    </lineage>
</organism>
<evidence type="ECO:0000256" key="1">
    <source>
        <dbReference type="SAM" id="Phobius"/>
    </source>
</evidence>
<gene>
    <name evidence="2" type="ordered locus">Fleli_2463</name>
</gene>
<dbReference type="EMBL" id="CP003345">
    <property type="protein sequence ID" value="AFM04829.1"/>
    <property type="molecule type" value="Genomic_DNA"/>
</dbReference>
<feature type="transmembrane region" description="Helical" evidence="1">
    <location>
        <begin position="283"/>
        <end position="301"/>
    </location>
</feature>
<reference evidence="3" key="1">
    <citation type="submission" date="2012-06" db="EMBL/GenBank/DDBJ databases">
        <title>The complete genome of Flexibacter litoralis DSM 6794.</title>
        <authorList>
            <person name="Lucas S."/>
            <person name="Copeland A."/>
            <person name="Lapidus A."/>
            <person name="Glavina del Rio T."/>
            <person name="Dalin E."/>
            <person name="Tice H."/>
            <person name="Bruce D."/>
            <person name="Goodwin L."/>
            <person name="Pitluck S."/>
            <person name="Peters L."/>
            <person name="Ovchinnikova G."/>
            <person name="Lu M."/>
            <person name="Kyrpides N."/>
            <person name="Mavromatis K."/>
            <person name="Ivanova N."/>
            <person name="Brettin T."/>
            <person name="Detter J.C."/>
            <person name="Han C."/>
            <person name="Larimer F."/>
            <person name="Land M."/>
            <person name="Hauser L."/>
            <person name="Markowitz V."/>
            <person name="Cheng J.-F."/>
            <person name="Hugenholtz P."/>
            <person name="Woyke T."/>
            <person name="Wu D."/>
            <person name="Spring S."/>
            <person name="Lang E."/>
            <person name="Kopitz M."/>
            <person name="Brambilla E."/>
            <person name="Klenk H.-P."/>
            <person name="Eisen J.A."/>
        </authorList>
    </citation>
    <scope>NUCLEOTIDE SEQUENCE [LARGE SCALE GENOMIC DNA]</scope>
    <source>
        <strain evidence="3">ATCC 23117 / DSM 6794 / NBRC 15988 / NCIMB 1366 / Sio-4</strain>
    </source>
</reference>
<feature type="transmembrane region" description="Helical" evidence="1">
    <location>
        <begin position="169"/>
        <end position="194"/>
    </location>
</feature>
<dbReference type="STRING" id="880071.Fleli_2463"/>
<feature type="transmembrane region" description="Helical" evidence="1">
    <location>
        <begin position="87"/>
        <end position="109"/>
    </location>
</feature>
<dbReference type="HOGENOM" id="CLU_582542_0_0_10"/>
<dbReference type="eggNOG" id="ENOG502Z7K8">
    <property type="taxonomic scope" value="Bacteria"/>
</dbReference>
<name>I4ALJ4_BERLS</name>
<dbReference type="AlphaFoldDB" id="I4ALJ4"/>
<feature type="transmembrane region" description="Helical" evidence="1">
    <location>
        <begin position="245"/>
        <end position="271"/>
    </location>
</feature>
<dbReference type="KEGG" id="fli:Fleli_2463"/>
<dbReference type="RefSeq" id="WP_014798266.1">
    <property type="nucleotide sequence ID" value="NC_018018.1"/>
</dbReference>
<protein>
    <recommendedName>
        <fullName evidence="4">Glycosyltransferase RgtA/B/C/D-like domain-containing protein</fullName>
    </recommendedName>
</protein>
<evidence type="ECO:0000313" key="3">
    <source>
        <dbReference type="Proteomes" id="UP000006054"/>
    </source>
</evidence>
<dbReference type="Proteomes" id="UP000006054">
    <property type="component" value="Chromosome"/>
</dbReference>
<feature type="transmembrane region" description="Helical" evidence="1">
    <location>
        <begin position="333"/>
        <end position="351"/>
    </location>
</feature>